<evidence type="ECO:0000256" key="1">
    <source>
        <dbReference type="SAM" id="SignalP"/>
    </source>
</evidence>
<sequence>MNRKIFLKYLATGACALAVADMAWATERIRKGKYSWLYKHLQPLHRILEEDGYYVWGCSPILADDGKVHVFYSRWDANKGMGGWLNGSEICQAVADNAEAEFKHLRVVLKPRGPDFWDGTTCHNPLIKKVDGKYALFYMGNANKKTNTKRIGLSVADDLYGDFRHPSKPLLLPGPTGAWDDHCTTNPAFVKHPNGKYYLFYKSWNTEEYEHPKFAIKGNRKYGLAVADALEGPYIKLSVNPVIDFSVLGNNEQLEDAYIWWEHHRFNLVCRDMGYYGDRKGIIMHSKTGLEWSKPQFAFDEVSHYISQPPKPKHLSKYGRFERPQLLLNHDGKPTHLFLTTQGGKYQSSSPFVMRIR</sequence>
<feature type="signal peptide" evidence="1">
    <location>
        <begin position="1"/>
        <end position="25"/>
    </location>
</feature>
<comment type="caution">
    <text evidence="2">The sequence shown here is derived from an EMBL/GenBank/DDBJ whole genome shotgun (WGS) entry which is preliminary data.</text>
</comment>
<proteinExistence type="predicted"/>
<keyword evidence="3" id="KW-1185">Reference proteome</keyword>
<keyword evidence="1" id="KW-0732">Signal</keyword>
<dbReference type="Gene3D" id="2.115.10.20">
    <property type="entry name" value="Glycosyl hydrolase domain, family 43"/>
    <property type="match status" value="1"/>
</dbReference>
<dbReference type="InterPro" id="IPR023296">
    <property type="entry name" value="Glyco_hydro_beta-prop_sf"/>
</dbReference>
<evidence type="ECO:0000313" key="2">
    <source>
        <dbReference type="EMBL" id="RKD12836.1"/>
    </source>
</evidence>
<dbReference type="EMBL" id="MBTA01000029">
    <property type="protein sequence ID" value="RKD12836.1"/>
    <property type="molecule type" value="Genomic_DNA"/>
</dbReference>
<dbReference type="AlphaFoldDB" id="A0A419S280"/>
<dbReference type="RefSeq" id="WP_120183063.1">
    <property type="nucleotide sequence ID" value="NZ_MBTA01000029.1"/>
</dbReference>
<feature type="chain" id="PRO_5019478203" evidence="1">
    <location>
        <begin position="26"/>
        <end position="357"/>
    </location>
</feature>
<dbReference type="OrthoDB" id="9794572at2"/>
<accession>A0A419S280</accession>
<name>A0A419S280_9SPHI</name>
<keyword evidence="2" id="KW-0378">Hydrolase</keyword>
<dbReference type="CDD" id="cd08994">
    <property type="entry name" value="GH43_62_32_68_117_130-like"/>
    <property type="match status" value="1"/>
</dbReference>
<protein>
    <submittedName>
        <fullName evidence="2">Glycosyl hydrolase family 43</fullName>
    </submittedName>
</protein>
<evidence type="ECO:0000313" key="3">
    <source>
        <dbReference type="Proteomes" id="UP000283433"/>
    </source>
</evidence>
<dbReference type="SUPFAM" id="SSF75005">
    <property type="entry name" value="Arabinanase/levansucrase/invertase"/>
    <property type="match status" value="1"/>
</dbReference>
<organism evidence="2 3">
    <name type="scientific">Pelobium manganitolerans</name>
    <dbReference type="NCBI Taxonomy" id="1842495"/>
    <lineage>
        <taxon>Bacteria</taxon>
        <taxon>Pseudomonadati</taxon>
        <taxon>Bacteroidota</taxon>
        <taxon>Sphingobacteriia</taxon>
        <taxon>Sphingobacteriales</taxon>
        <taxon>Sphingobacteriaceae</taxon>
        <taxon>Pelobium</taxon>
    </lineage>
</organism>
<dbReference type="Proteomes" id="UP000283433">
    <property type="component" value="Unassembled WGS sequence"/>
</dbReference>
<gene>
    <name evidence="2" type="ORF">BCY91_11365</name>
</gene>
<reference evidence="2 3" key="1">
    <citation type="submission" date="2016-07" db="EMBL/GenBank/DDBJ databases">
        <title>Genome of Pelobium manganitolerans.</title>
        <authorList>
            <person name="Wu S."/>
            <person name="Wang G."/>
        </authorList>
    </citation>
    <scope>NUCLEOTIDE SEQUENCE [LARGE SCALE GENOMIC DNA]</scope>
    <source>
        <strain evidence="2 3">YS-25</strain>
    </source>
</reference>
<dbReference type="GO" id="GO:0016787">
    <property type="term" value="F:hydrolase activity"/>
    <property type="evidence" value="ECO:0007669"/>
    <property type="project" value="UniProtKB-KW"/>
</dbReference>